<evidence type="ECO:0000313" key="1">
    <source>
        <dbReference type="EMBL" id="CEG44494.1"/>
    </source>
</evidence>
<sequence length="64" mass="7088">MLTATRGTKSPPAVSFLSQKCYLISIVDKSSFHAVKILEYKILFCQKLEGNTQPSGIIRRSNDG</sequence>
<protein>
    <submittedName>
        <fullName evidence="1">Uncharacterized protein</fullName>
    </submittedName>
</protein>
<dbReference type="AlphaFoldDB" id="A0A0P1AT04"/>
<accession>A0A0P1AT04</accession>
<organism evidence="1 2">
    <name type="scientific">Plasmopara halstedii</name>
    <name type="common">Downy mildew of sunflower</name>
    <dbReference type="NCBI Taxonomy" id="4781"/>
    <lineage>
        <taxon>Eukaryota</taxon>
        <taxon>Sar</taxon>
        <taxon>Stramenopiles</taxon>
        <taxon>Oomycota</taxon>
        <taxon>Peronosporomycetes</taxon>
        <taxon>Peronosporales</taxon>
        <taxon>Peronosporaceae</taxon>
        <taxon>Plasmopara</taxon>
    </lineage>
</organism>
<keyword evidence="2" id="KW-1185">Reference proteome</keyword>
<dbReference type="RefSeq" id="XP_024580863.1">
    <property type="nucleotide sequence ID" value="XM_024730602.1"/>
</dbReference>
<evidence type="ECO:0000313" key="2">
    <source>
        <dbReference type="Proteomes" id="UP000054928"/>
    </source>
</evidence>
<name>A0A0P1AT04_PLAHL</name>
<proteinExistence type="predicted"/>
<dbReference type="EMBL" id="CCYD01001204">
    <property type="protein sequence ID" value="CEG44494.1"/>
    <property type="molecule type" value="Genomic_DNA"/>
</dbReference>
<reference evidence="2" key="1">
    <citation type="submission" date="2014-09" db="EMBL/GenBank/DDBJ databases">
        <authorList>
            <person name="Sharma Rahul"/>
            <person name="Thines Marco"/>
        </authorList>
    </citation>
    <scope>NUCLEOTIDE SEQUENCE [LARGE SCALE GENOMIC DNA]</scope>
</reference>
<dbReference type="GeneID" id="36395909"/>
<dbReference type="Proteomes" id="UP000054928">
    <property type="component" value="Unassembled WGS sequence"/>
</dbReference>